<dbReference type="Gene3D" id="3.30.420.10">
    <property type="entry name" value="Ribonuclease H-like superfamily/Ribonuclease H"/>
    <property type="match status" value="1"/>
</dbReference>
<dbReference type="OrthoDB" id="6622349at2759"/>
<keyword evidence="2" id="KW-1185">Reference proteome</keyword>
<accession>A0A4Y2DKI0</accession>
<protein>
    <submittedName>
        <fullName evidence="1">Uncharacterized protein</fullName>
    </submittedName>
</protein>
<evidence type="ECO:0000313" key="1">
    <source>
        <dbReference type="EMBL" id="GBM17292.1"/>
    </source>
</evidence>
<name>A0A4Y2DKI0_ARAVE</name>
<dbReference type="Proteomes" id="UP000499080">
    <property type="component" value="Unassembled WGS sequence"/>
</dbReference>
<proteinExistence type="predicted"/>
<dbReference type="EMBL" id="BGPR01000386">
    <property type="protein sequence ID" value="GBM17292.1"/>
    <property type="molecule type" value="Genomic_DNA"/>
</dbReference>
<dbReference type="AlphaFoldDB" id="A0A4Y2DKI0"/>
<reference evidence="1 2" key="1">
    <citation type="journal article" date="2019" name="Sci. Rep.">
        <title>Orb-weaving spider Araneus ventricosus genome elucidates the spidroin gene catalogue.</title>
        <authorList>
            <person name="Kono N."/>
            <person name="Nakamura H."/>
            <person name="Ohtoshi R."/>
            <person name="Moran D.A.P."/>
            <person name="Shinohara A."/>
            <person name="Yoshida Y."/>
            <person name="Fujiwara M."/>
            <person name="Mori M."/>
            <person name="Tomita M."/>
            <person name="Arakawa K."/>
        </authorList>
    </citation>
    <scope>NUCLEOTIDE SEQUENCE [LARGE SCALE GENOMIC DNA]</scope>
</reference>
<dbReference type="PANTHER" id="PTHR47326">
    <property type="entry name" value="TRANSPOSABLE ELEMENT TC3 TRANSPOSASE-LIKE PROTEIN"/>
    <property type="match status" value="1"/>
</dbReference>
<dbReference type="GO" id="GO:0003676">
    <property type="term" value="F:nucleic acid binding"/>
    <property type="evidence" value="ECO:0007669"/>
    <property type="project" value="InterPro"/>
</dbReference>
<gene>
    <name evidence="1" type="ORF">AVEN_237281_1</name>
</gene>
<evidence type="ECO:0000313" key="2">
    <source>
        <dbReference type="Proteomes" id="UP000499080"/>
    </source>
</evidence>
<dbReference type="InterPro" id="IPR036397">
    <property type="entry name" value="RNaseH_sf"/>
</dbReference>
<dbReference type="PANTHER" id="PTHR47326:SF1">
    <property type="entry name" value="HTH PSQ-TYPE DOMAIN-CONTAINING PROTEIN"/>
    <property type="match status" value="1"/>
</dbReference>
<organism evidence="1 2">
    <name type="scientific">Araneus ventricosus</name>
    <name type="common">Orbweaver spider</name>
    <name type="synonym">Epeira ventricosa</name>
    <dbReference type="NCBI Taxonomy" id="182803"/>
    <lineage>
        <taxon>Eukaryota</taxon>
        <taxon>Metazoa</taxon>
        <taxon>Ecdysozoa</taxon>
        <taxon>Arthropoda</taxon>
        <taxon>Chelicerata</taxon>
        <taxon>Arachnida</taxon>
        <taxon>Araneae</taxon>
        <taxon>Araneomorphae</taxon>
        <taxon>Entelegynae</taxon>
        <taxon>Araneoidea</taxon>
        <taxon>Araneidae</taxon>
        <taxon>Araneus</taxon>
    </lineage>
</organism>
<sequence length="96" mass="10976">MHGMPREVDWTRGTHCLASTVAGSNPYDFFFWSHLKLLVYVTPADTPEDLISRIVVAAADIKVIPGIFERVRESFLRHCRLCNDVKGRHFNNTCNN</sequence>
<comment type="caution">
    <text evidence="1">The sequence shown here is derived from an EMBL/GenBank/DDBJ whole genome shotgun (WGS) entry which is preliminary data.</text>
</comment>